<feature type="compositionally biased region" description="Low complexity" evidence="1">
    <location>
        <begin position="1064"/>
        <end position="1076"/>
    </location>
</feature>
<feature type="region of interest" description="Disordered" evidence="1">
    <location>
        <begin position="413"/>
        <end position="455"/>
    </location>
</feature>
<feature type="compositionally biased region" description="Low complexity" evidence="1">
    <location>
        <begin position="1118"/>
        <end position="1132"/>
    </location>
</feature>
<feature type="region of interest" description="Disordered" evidence="1">
    <location>
        <begin position="2171"/>
        <end position="2234"/>
    </location>
</feature>
<feature type="compositionally biased region" description="Low complexity" evidence="1">
    <location>
        <begin position="595"/>
        <end position="614"/>
    </location>
</feature>
<proteinExistence type="predicted"/>
<dbReference type="EMBL" id="GL378425">
    <property type="protein sequence ID" value="EFJ40173.1"/>
    <property type="molecule type" value="Genomic_DNA"/>
</dbReference>
<dbReference type="PANTHER" id="PTHR45725">
    <property type="entry name" value="FORMIN HOMOLOGY 2 FAMILY MEMBER"/>
    <property type="match status" value="1"/>
</dbReference>
<feature type="compositionally biased region" description="Low complexity" evidence="1">
    <location>
        <begin position="2190"/>
        <end position="2209"/>
    </location>
</feature>
<feature type="compositionally biased region" description="Low complexity" evidence="1">
    <location>
        <begin position="2367"/>
        <end position="2383"/>
    </location>
</feature>
<feature type="compositionally biased region" description="Pro residues" evidence="1">
    <location>
        <begin position="1102"/>
        <end position="1117"/>
    </location>
</feature>
<feature type="compositionally biased region" description="Low complexity" evidence="1">
    <location>
        <begin position="563"/>
        <end position="573"/>
    </location>
</feature>
<evidence type="ECO:0000313" key="2">
    <source>
        <dbReference type="EMBL" id="EFJ40173.1"/>
    </source>
</evidence>
<feature type="compositionally biased region" description="Gly residues" evidence="1">
    <location>
        <begin position="847"/>
        <end position="867"/>
    </location>
</feature>
<feature type="compositionally biased region" description="Basic and acidic residues" evidence="1">
    <location>
        <begin position="2407"/>
        <end position="2420"/>
    </location>
</feature>
<feature type="compositionally biased region" description="Pro residues" evidence="1">
    <location>
        <begin position="309"/>
        <end position="318"/>
    </location>
</feature>
<protein>
    <submittedName>
        <fullName evidence="2">Uncharacterized protein</fullName>
    </submittedName>
</protein>
<name>D8UJE2_VOLCA</name>
<feature type="region of interest" description="Disordered" evidence="1">
    <location>
        <begin position="772"/>
        <end position="876"/>
    </location>
</feature>
<feature type="compositionally biased region" description="Low complexity" evidence="1">
    <location>
        <begin position="913"/>
        <end position="958"/>
    </location>
</feature>
<feature type="region of interest" description="Disordered" evidence="1">
    <location>
        <begin position="2356"/>
        <end position="2432"/>
    </location>
</feature>
<feature type="compositionally biased region" description="Polar residues" evidence="1">
    <location>
        <begin position="1"/>
        <end position="12"/>
    </location>
</feature>
<reference evidence="2 3" key="1">
    <citation type="journal article" date="2010" name="Science">
        <title>Genomic analysis of organismal complexity in the multicellular green alga Volvox carteri.</title>
        <authorList>
            <person name="Prochnik S.E."/>
            <person name="Umen J."/>
            <person name="Nedelcu A.M."/>
            <person name="Hallmann A."/>
            <person name="Miller S.M."/>
            <person name="Nishii I."/>
            <person name="Ferris P."/>
            <person name="Kuo A."/>
            <person name="Mitros T."/>
            <person name="Fritz-Laylin L.K."/>
            <person name="Hellsten U."/>
            <person name="Chapman J."/>
            <person name="Simakov O."/>
            <person name="Rensing S.A."/>
            <person name="Terry A."/>
            <person name="Pangilinan J."/>
            <person name="Kapitonov V."/>
            <person name="Jurka J."/>
            <person name="Salamov A."/>
            <person name="Shapiro H."/>
            <person name="Schmutz J."/>
            <person name="Grimwood J."/>
            <person name="Lindquist E."/>
            <person name="Lucas S."/>
            <person name="Grigoriev I.V."/>
            <person name="Schmitt R."/>
            <person name="Kirk D."/>
            <person name="Rokhsar D.S."/>
        </authorList>
    </citation>
    <scope>NUCLEOTIDE SEQUENCE [LARGE SCALE GENOMIC DNA]</scope>
    <source>
        <strain evidence="3">f. Nagariensis / Eve</strain>
    </source>
</reference>
<gene>
    <name evidence="2" type="ORF">VOLCADRAFT_100088</name>
</gene>
<feature type="compositionally biased region" description="Low complexity" evidence="1">
    <location>
        <begin position="1139"/>
        <end position="1166"/>
    </location>
</feature>
<feature type="compositionally biased region" description="Acidic residues" evidence="1">
    <location>
        <begin position="1805"/>
        <end position="1820"/>
    </location>
</feature>
<feature type="compositionally biased region" description="Low complexity" evidence="1">
    <location>
        <begin position="281"/>
        <end position="293"/>
    </location>
</feature>
<dbReference type="PANTHER" id="PTHR45725:SF18">
    <property type="entry name" value="ORC1-LIKE AAA ATPASE DOMAIN-CONTAINING PROTEIN"/>
    <property type="match status" value="1"/>
</dbReference>
<feature type="compositionally biased region" description="Low complexity" evidence="1">
    <location>
        <begin position="706"/>
        <end position="725"/>
    </location>
</feature>
<evidence type="ECO:0000256" key="1">
    <source>
        <dbReference type="SAM" id="MobiDB-lite"/>
    </source>
</evidence>
<accession>D8UJE2</accession>
<sequence>MHQFPFSRSSRPVSHCPRDRNLTLPLSVSYPGLPKDAGASNRRPRRGSAYGNDNSDADADADAGNNIGPGYGSNDQLYSTPDIDDADPDSAAIAEFVRAQQLAALRRARLSAAADAAAAVRARDAGLQEYLAAQGLGSISQFRELAEQEAQRTLEELQEADLAALEAQISAQGGDLEADWAALESTRSTTGLAKAPPGVRGQSSSRGAELPDDTLLAPPSNPRVDRLRYQSQRMRRKRRLFNTVDGDGSLYDEPFSDSGSDDDGSAAYDYNQPQFPPPGASSSISGSSSSGSGTLLRRPTATGGAPGSPQRPAPPAPTVNPFLSLPRRPSDVIDPLDDVDAILDRMMESDVAAVQQQLRGPSAAGDKDGDRYDDDGYDEYGNRRPGFVDPAAVNDQYGDRMLRALRGALAEGPAAGEVGDLAARPERPKAAGNSRKAASRRLASSSSSSSAAAAADDYDALAELLEALGGELEDDEVDDDGSAASDPRATAKRKPSVRNAFADGDAQLLEELLSEEGGLLGQPPTQSPGSWRAADKEEEDDDYDWSLPPASTGNQTPVPSLESRPTPRARAATAGGGAGAAAAAAAAGPGGGRGARAAASQSRSTAARAASLALARKDQEELLRGDWDEDLYGLDDENLTAGLGSSSFGGDDLTGGSGSGGGGGGGSTTTRTSAGFGVSAAEPTPQLLVRPSKQVAATRPVAGRNSGASTTAAKAGLTAGGATLSTNDLAEVLRGLSESEHAAGGDEIPDLMEEDWNRTPAASAAAVVPLAKPVRGGGGFDSIKATEELRPVATASVAGPRSGSVPPGGAPGSAKAGEAPGAVTPAPASQSPPEAKPPVAAGVHNGSSGGGGDRGGGDRGGGGGGGAAAAAADSAPALSLEAARAVLANPTRAAALARVEGKALLSTPPTRQSANTGSNNSNSSDSNNNSSRNSSSSVPLARSSVSSRQASAALVQASFTPQGASLAADKPSSSPRRPQQEQQQQQLTSTGGGGPTTGAGAATTSGVATTASPEVPVAPAPATEAPVAAVSSSSDAAEATEAVKRPQAPVAAPAVARSPKELEAAAAAAAAALLAAGKADRMRSSKSVLVEPTGPAATAVPPTRPATPPPAATPPLTRPRVPEAPRSPSAAPGGATQNTSSVDAAAVSPAATRSPAGGPGAAPSSRNWTRTSVVRPWRPGRAPWPTASDAVNAGAGAAVTAGMMTSLAGPGPGPARGADAAATRDGAAARPATGDTATATSALEATAPRSAHTPWLGDREPLAGPSFVPRPDTATSSASAPVASSSSTSFPPSSETSDGSPSSASPSSSSSSSSPPKSFPPLGESAERLRRLRMLLKKGLLLEAFVPVLGRNHRGAVRVYVPRLKSLGVAQPVEVLAEDLLCWWGDASSDAALQLHTAERGLAATAGVSPAAASAASPLTAGAPVPRRFRRAWVAVTSVRPYGRQAEDKHVGMAAAAAAGAFDGRGAAEQLSGGEDLVAALKVLELNKHRTVFARVVAITPRGAYCEVKLEAPGQSPAGSAGDMDAGGEPVVTTLKERPAGSGRTAGGDDAAAAGGAAAVGGATAAVASASATAHVSHGRGGGTAGDVGDVGGPGGAAVGPAGAGAAAMASRPGAGAGAAVAARRVTPGVQVHWQLCFLPMECMTAGLRADWRRVLNLDRAKRVRALSAKTGITVEMRAATAAIDLSDPLSTSPPSKRRHLLQLGDVVECRLKDSTRLCPTKIVLARLTQVPHRASPAPLQALDLTAAATAVPPPPPPPGAAAVTEASAGVSSSSSSSGGGGSDVDGVAAQISTLLGAETRPAEGEGEGGEEEGEEEGEEAATMAAGGGGHVPGLRPIVMALSLDVAVRAANGSVGNNGPGGVDNLAVAHTTVTGPPPGVADGDEGGEGGLGTSTGLQSVAIKDPGMPTLTVPARNWVPADTGTSAATGVPPSAPPPPRFTPPPPPPMGPSSGFITLTERLKRVRLMVMRGELLEGIVQGHYDSARHALPAVFPALAVETSQRQQDQNLALNVVVPTARGQDGLTAEAASVATAAGAAEETATASLSQSGEPQASLADLEVQMVEVTPPWSQRWCSGYASVRRQSDRAAIGGNKKCVWLSKHPRIQFPFKCRTQRRRRRRLGSLRHARCRWRGGGSHSAPPLIIQSNLGRAVTTHVINITERGVYCELQVEAPGRHGDGSKGGSRPPPSAAGHRQAAAAAAPSAASTAAEPQRVMIQSPDRPTVENLAPAPAPDRPMMMMMVHQQLAFLPRESMAAPLAADWDELVAVDKDFRALAAARTAGDTALLADLMLRPKFKSQSERRMRMGDVLMALLESHVMCMTSSASSVLPMAILSQVPHRASPALLQALDLTAAATAVPPPPPPPGAAAVTEASAGVSSSSSSSGGGGSDVDGVAAQISTLLGAETRPAEGEGKEGKEEGEAATMAAGGGGH</sequence>
<feature type="region of interest" description="Disordered" evidence="1">
    <location>
        <begin position="1"/>
        <end position="85"/>
    </location>
</feature>
<organism evidence="3">
    <name type="scientific">Volvox carteri f. nagariensis</name>
    <dbReference type="NCBI Taxonomy" id="3068"/>
    <lineage>
        <taxon>Eukaryota</taxon>
        <taxon>Viridiplantae</taxon>
        <taxon>Chlorophyta</taxon>
        <taxon>core chlorophytes</taxon>
        <taxon>Chlorophyceae</taxon>
        <taxon>CS clade</taxon>
        <taxon>Chlamydomonadales</taxon>
        <taxon>Volvocaceae</taxon>
        <taxon>Volvox</taxon>
    </lineage>
</organism>
<feature type="compositionally biased region" description="Gly residues" evidence="1">
    <location>
        <begin position="652"/>
        <end position="667"/>
    </location>
</feature>
<feature type="compositionally biased region" description="Low complexity" evidence="1">
    <location>
        <begin position="971"/>
        <end position="989"/>
    </location>
</feature>
<feature type="region of interest" description="Disordered" evidence="1">
    <location>
        <begin position="352"/>
        <end position="392"/>
    </location>
</feature>
<dbReference type="InParanoid" id="D8UJE2"/>
<dbReference type="GeneID" id="9628226"/>
<feature type="compositionally biased region" description="Low complexity" evidence="1">
    <location>
        <begin position="1761"/>
        <end position="1777"/>
    </location>
</feature>
<feature type="region of interest" description="Disordered" evidence="1">
    <location>
        <begin position="1921"/>
        <end position="1947"/>
    </location>
</feature>
<feature type="region of interest" description="Disordered" evidence="1">
    <location>
        <begin position="1203"/>
        <end position="1324"/>
    </location>
</feature>
<feature type="compositionally biased region" description="Low complexity" evidence="1">
    <location>
        <begin position="668"/>
        <end position="677"/>
    </location>
</feature>
<dbReference type="Proteomes" id="UP000001058">
    <property type="component" value="Unassembled WGS sequence"/>
</dbReference>
<feature type="compositionally biased region" description="Low complexity" evidence="1">
    <location>
        <begin position="641"/>
        <end position="651"/>
    </location>
</feature>
<feature type="compositionally biased region" description="Low complexity" evidence="1">
    <location>
        <begin position="796"/>
        <end position="822"/>
    </location>
</feature>
<evidence type="ECO:0000313" key="3">
    <source>
        <dbReference type="Proteomes" id="UP000001058"/>
    </source>
</evidence>
<feature type="region of interest" description="Disordered" evidence="1">
    <location>
        <begin position="903"/>
        <end position="1189"/>
    </location>
</feature>
<feature type="compositionally biased region" description="Polar residues" evidence="1">
    <location>
        <begin position="549"/>
        <end position="558"/>
    </location>
</feature>
<dbReference type="RefSeq" id="XP_002958783.1">
    <property type="nucleotide sequence ID" value="XM_002958737.1"/>
</dbReference>
<feature type="compositionally biased region" description="Low complexity" evidence="1">
    <location>
        <begin position="998"/>
        <end position="1056"/>
    </location>
</feature>
<feature type="compositionally biased region" description="Basic and acidic residues" evidence="1">
    <location>
        <begin position="615"/>
        <end position="626"/>
    </location>
</feature>
<feature type="compositionally biased region" description="Acidic residues" evidence="1">
    <location>
        <begin position="471"/>
        <end position="481"/>
    </location>
</feature>
<feature type="region of interest" description="Disordered" evidence="1">
    <location>
        <begin position="469"/>
        <end position="725"/>
    </location>
</feature>
<dbReference type="KEGG" id="vcn:VOLCADRAFT_100088"/>
<feature type="compositionally biased region" description="Low complexity" evidence="1">
    <location>
        <begin position="1203"/>
        <end position="1247"/>
    </location>
</feature>
<feature type="region of interest" description="Disordered" evidence="1">
    <location>
        <begin position="187"/>
        <end position="334"/>
    </location>
</feature>
<feature type="compositionally biased region" description="Low complexity" evidence="1">
    <location>
        <begin position="1271"/>
        <end position="1316"/>
    </location>
</feature>
<feature type="region of interest" description="Disordered" evidence="1">
    <location>
        <begin position="1749"/>
        <end position="1830"/>
    </location>
</feature>
<feature type="compositionally biased region" description="Low complexity" evidence="1">
    <location>
        <begin position="1092"/>
        <end position="1101"/>
    </location>
</feature>
<keyword evidence="3" id="KW-1185">Reference proteome</keyword>
<feature type="compositionally biased region" description="Low complexity" evidence="1">
    <location>
        <begin position="434"/>
        <end position="455"/>
    </location>
</feature>
<dbReference type="InterPro" id="IPR051425">
    <property type="entry name" value="Formin_Homology"/>
</dbReference>
<feature type="compositionally biased region" description="Pro residues" evidence="1">
    <location>
        <begin position="1932"/>
        <end position="1947"/>
    </location>
</feature>
<feature type="compositionally biased region" description="Acidic residues" evidence="1">
    <location>
        <begin position="627"/>
        <end position="638"/>
    </location>
</feature>
<dbReference type="OrthoDB" id="10510302at2759"/>